<name>A0A3G8H765_9BURK</name>
<accession>A0A3G8H765</accession>
<sequence>MQKGKTLRDVVILDRYIAEREAELQRLEQAARAQPGGDDNRANPMLASLRQAIYVLRARREVLGGTLKGS</sequence>
<dbReference type="KEGG" id="cpau:EHF44_23105"/>
<reference evidence="2" key="1">
    <citation type="submission" date="2018-11" db="EMBL/GenBank/DDBJ databases">
        <title>FDA dAtabase for Regulatory Grade micrObial Sequences (FDA-ARGOS): Supporting development and validation of Infectious Disease Dx tests.</title>
        <authorList>
            <person name="Goldberg B."/>
            <person name="Campos J."/>
            <person name="Tallon L."/>
            <person name="Sadzewicz L."/>
            <person name="Zhao X."/>
            <person name="Vavikolanu K."/>
            <person name="Mehta A."/>
            <person name="Aluvathingal J."/>
            <person name="Nadendla S."/>
            <person name="Geyer C."/>
            <person name="Nandy P."/>
            <person name="Yan Y."/>
            <person name="Sichtig H."/>
        </authorList>
    </citation>
    <scope>NUCLEOTIDE SEQUENCE [LARGE SCALE GENOMIC DNA]</scope>
    <source>
        <strain evidence="2">FDAARGOS_614</strain>
    </source>
</reference>
<evidence type="ECO:0000313" key="1">
    <source>
        <dbReference type="EMBL" id="AZG16286.1"/>
    </source>
</evidence>
<evidence type="ECO:0008006" key="3">
    <source>
        <dbReference type="Google" id="ProtNLM"/>
    </source>
</evidence>
<organism evidence="1 2">
    <name type="scientific">Cupriavidus pauculus</name>
    <dbReference type="NCBI Taxonomy" id="82633"/>
    <lineage>
        <taxon>Bacteria</taxon>
        <taxon>Pseudomonadati</taxon>
        <taxon>Pseudomonadota</taxon>
        <taxon>Betaproteobacteria</taxon>
        <taxon>Burkholderiales</taxon>
        <taxon>Burkholderiaceae</taxon>
        <taxon>Cupriavidus</taxon>
    </lineage>
</organism>
<evidence type="ECO:0000313" key="2">
    <source>
        <dbReference type="Proteomes" id="UP000270411"/>
    </source>
</evidence>
<gene>
    <name evidence="1" type="ORF">EHF44_23105</name>
</gene>
<dbReference type="EMBL" id="CP033970">
    <property type="protein sequence ID" value="AZG16286.1"/>
    <property type="molecule type" value="Genomic_DNA"/>
</dbReference>
<dbReference type="Proteomes" id="UP000270411">
    <property type="component" value="Chromosome 2"/>
</dbReference>
<dbReference type="AlphaFoldDB" id="A0A3G8H765"/>
<protein>
    <recommendedName>
        <fullName evidence="3">DUF465 domain-containing protein</fullName>
    </recommendedName>
</protein>
<dbReference type="OrthoDB" id="8970832at2"/>
<dbReference type="RefSeq" id="WP_124686016.1">
    <property type="nucleotide sequence ID" value="NZ_CP033970.1"/>
</dbReference>
<proteinExistence type="predicted"/>